<dbReference type="Pfam" id="PF07690">
    <property type="entry name" value="MFS_1"/>
    <property type="match status" value="1"/>
</dbReference>
<dbReference type="EMBL" id="MCFA01000262">
    <property type="protein sequence ID" value="ORX96165.1"/>
    <property type="molecule type" value="Genomic_DNA"/>
</dbReference>
<feature type="transmembrane region" description="Helical" evidence="8">
    <location>
        <begin position="368"/>
        <end position="394"/>
    </location>
</feature>
<keyword evidence="11" id="KW-1185">Reference proteome</keyword>
<evidence type="ECO:0000256" key="3">
    <source>
        <dbReference type="ARBA" id="ARBA00022448"/>
    </source>
</evidence>
<feature type="transmembrane region" description="Helical" evidence="8">
    <location>
        <begin position="274"/>
        <end position="296"/>
    </location>
</feature>
<dbReference type="GO" id="GO:0022857">
    <property type="term" value="F:transmembrane transporter activity"/>
    <property type="evidence" value="ECO:0007669"/>
    <property type="project" value="InterPro"/>
</dbReference>
<keyword evidence="4 8" id="KW-0812">Transmembrane</keyword>
<gene>
    <name evidence="10" type="ORF">BCR34DRAFT_578837</name>
</gene>
<dbReference type="InterPro" id="IPR050327">
    <property type="entry name" value="Proton-linked_MCT"/>
</dbReference>
<dbReference type="PANTHER" id="PTHR11360:SF224">
    <property type="entry name" value="MAJOR FACILITATOR SUPERFAMILY (MFS) PROFILE DOMAIN-CONTAINING PROTEIN-RELATED"/>
    <property type="match status" value="1"/>
</dbReference>
<sequence>MGPTPKMAESPSSGSSDPSSEDVQLPLPASEKIEPAPARPNPGDFPDGGLEAWFVVAGGFCTVFASFGWINCESFKSIVDSGLMLIECAGVGIFQDYYQSDFLANYSSSDVAWIPSTESFMLFFWGPIVGKVTDHFGPRVPIIIGTFLHIFGLMMTSISKEYFQIFLSQSVVSAIGCSFLFYPPMTACSTWFLRHRALAIGIMASGSSVGGVVLPIMVHRLVDDIGFGWTMRAVAFVLLGVLIIGILTVRSRIPPLKQPLVLKDFITPYTEPSFVLLTIGIWMIYIGGFLPFTFIVVQARAQGMSASLAGYLVSILNAAGTFGRIVPAHFGDVFGVFNIMILLTGFGAVTGIAFWLPSTVVSGNTNALIIVFAIFYGFASGCIFSLVPALIAKISPDLRKLGVRTGSLYAVASTGVLIGSPIAGVVASSNRNGFLRLTLFSSLLLMVGALFIGAARLKLTGRKLMVKA</sequence>
<evidence type="ECO:0000256" key="7">
    <source>
        <dbReference type="SAM" id="MobiDB-lite"/>
    </source>
</evidence>
<feature type="transmembrane region" description="Helical" evidence="8">
    <location>
        <begin position="333"/>
        <end position="356"/>
    </location>
</feature>
<dbReference type="InterPro" id="IPR011701">
    <property type="entry name" value="MFS"/>
</dbReference>
<evidence type="ECO:0000256" key="2">
    <source>
        <dbReference type="ARBA" id="ARBA00006727"/>
    </source>
</evidence>
<feature type="transmembrane region" description="Helical" evidence="8">
    <location>
        <begin position="406"/>
        <end position="427"/>
    </location>
</feature>
<feature type="transmembrane region" description="Helical" evidence="8">
    <location>
        <begin position="52"/>
        <end position="70"/>
    </location>
</feature>
<organism evidence="10 11">
    <name type="scientific">Clohesyomyces aquaticus</name>
    <dbReference type="NCBI Taxonomy" id="1231657"/>
    <lineage>
        <taxon>Eukaryota</taxon>
        <taxon>Fungi</taxon>
        <taxon>Dikarya</taxon>
        <taxon>Ascomycota</taxon>
        <taxon>Pezizomycotina</taxon>
        <taxon>Dothideomycetes</taxon>
        <taxon>Pleosporomycetidae</taxon>
        <taxon>Pleosporales</taxon>
        <taxon>Lindgomycetaceae</taxon>
        <taxon>Clohesyomyces</taxon>
    </lineage>
</organism>
<reference evidence="10 11" key="1">
    <citation type="submission" date="2016-07" db="EMBL/GenBank/DDBJ databases">
        <title>Pervasive Adenine N6-methylation of Active Genes in Fungi.</title>
        <authorList>
            <consortium name="DOE Joint Genome Institute"/>
            <person name="Mondo S.J."/>
            <person name="Dannebaum R.O."/>
            <person name="Kuo R.C."/>
            <person name="Labutti K."/>
            <person name="Haridas S."/>
            <person name="Kuo A."/>
            <person name="Salamov A."/>
            <person name="Ahrendt S.R."/>
            <person name="Lipzen A."/>
            <person name="Sullivan W."/>
            <person name="Andreopoulos W.B."/>
            <person name="Clum A."/>
            <person name="Lindquist E."/>
            <person name="Daum C."/>
            <person name="Ramamoorthy G.K."/>
            <person name="Gryganskyi A."/>
            <person name="Culley D."/>
            <person name="Magnuson J.K."/>
            <person name="James T.Y."/>
            <person name="O'Malley M.A."/>
            <person name="Stajich J.E."/>
            <person name="Spatafora J.W."/>
            <person name="Visel A."/>
            <person name="Grigoriev I.V."/>
        </authorList>
    </citation>
    <scope>NUCLEOTIDE SEQUENCE [LARGE SCALE GENOMIC DNA]</scope>
    <source>
        <strain evidence="10 11">CBS 115471</strain>
    </source>
</reference>
<feature type="transmembrane region" description="Helical" evidence="8">
    <location>
        <begin position="197"/>
        <end position="217"/>
    </location>
</feature>
<comment type="caution">
    <text evidence="10">The sequence shown here is derived from an EMBL/GenBank/DDBJ whole genome shotgun (WGS) entry which is preliminary data.</text>
</comment>
<evidence type="ECO:0000256" key="4">
    <source>
        <dbReference type="ARBA" id="ARBA00022692"/>
    </source>
</evidence>
<keyword evidence="6 8" id="KW-0472">Membrane</keyword>
<dbReference type="InterPro" id="IPR036259">
    <property type="entry name" value="MFS_trans_sf"/>
</dbReference>
<keyword evidence="5 8" id="KW-1133">Transmembrane helix</keyword>
<comment type="similarity">
    <text evidence="2">Belongs to the major facilitator superfamily. Monocarboxylate porter (TC 2.A.1.13) family.</text>
</comment>
<feature type="transmembrane region" description="Helical" evidence="8">
    <location>
        <begin position="165"/>
        <end position="185"/>
    </location>
</feature>
<feature type="domain" description="Major facilitator superfamily (MFS) profile" evidence="9">
    <location>
        <begin position="66"/>
        <end position="456"/>
    </location>
</feature>
<dbReference type="Gene3D" id="1.20.1250.20">
    <property type="entry name" value="MFS general substrate transporter like domains"/>
    <property type="match status" value="2"/>
</dbReference>
<dbReference type="InterPro" id="IPR020846">
    <property type="entry name" value="MFS_dom"/>
</dbReference>
<feature type="compositionally biased region" description="Low complexity" evidence="7">
    <location>
        <begin position="9"/>
        <end position="22"/>
    </location>
</feature>
<evidence type="ECO:0000256" key="8">
    <source>
        <dbReference type="SAM" id="Phobius"/>
    </source>
</evidence>
<accession>A0A1Y1YDZ4</accession>
<feature type="transmembrane region" description="Helical" evidence="8">
    <location>
        <begin position="82"/>
        <end position="99"/>
    </location>
</feature>
<dbReference type="GO" id="GO:0016020">
    <property type="term" value="C:membrane"/>
    <property type="evidence" value="ECO:0007669"/>
    <property type="project" value="UniProtKB-SubCell"/>
</dbReference>
<dbReference type="Proteomes" id="UP000193144">
    <property type="component" value="Unassembled WGS sequence"/>
</dbReference>
<dbReference type="OrthoDB" id="5667at2759"/>
<feature type="transmembrane region" description="Helical" evidence="8">
    <location>
        <begin position="308"/>
        <end position="326"/>
    </location>
</feature>
<keyword evidence="3" id="KW-0813">Transport</keyword>
<name>A0A1Y1YDZ4_9PLEO</name>
<feature type="transmembrane region" description="Helical" evidence="8">
    <location>
        <begin position="111"/>
        <end position="128"/>
    </location>
</feature>
<feature type="transmembrane region" description="Helical" evidence="8">
    <location>
        <begin position="433"/>
        <end position="455"/>
    </location>
</feature>
<evidence type="ECO:0000256" key="6">
    <source>
        <dbReference type="ARBA" id="ARBA00023136"/>
    </source>
</evidence>
<evidence type="ECO:0000256" key="5">
    <source>
        <dbReference type="ARBA" id="ARBA00022989"/>
    </source>
</evidence>
<comment type="subcellular location">
    <subcellularLocation>
        <location evidence="1">Membrane</location>
        <topology evidence="1">Multi-pass membrane protein</topology>
    </subcellularLocation>
</comment>
<feature type="transmembrane region" description="Helical" evidence="8">
    <location>
        <begin position="140"/>
        <end position="159"/>
    </location>
</feature>
<dbReference type="PROSITE" id="PS50850">
    <property type="entry name" value="MFS"/>
    <property type="match status" value="1"/>
</dbReference>
<feature type="region of interest" description="Disordered" evidence="7">
    <location>
        <begin position="1"/>
        <end position="42"/>
    </location>
</feature>
<evidence type="ECO:0000313" key="11">
    <source>
        <dbReference type="Proteomes" id="UP000193144"/>
    </source>
</evidence>
<feature type="transmembrane region" description="Helical" evidence="8">
    <location>
        <begin position="229"/>
        <end position="253"/>
    </location>
</feature>
<protein>
    <submittedName>
        <fullName evidence="10">Monocarboxylate permease-like protein</fullName>
    </submittedName>
</protein>
<dbReference type="PANTHER" id="PTHR11360">
    <property type="entry name" value="MONOCARBOXYLATE TRANSPORTER"/>
    <property type="match status" value="1"/>
</dbReference>
<dbReference type="AlphaFoldDB" id="A0A1Y1YDZ4"/>
<evidence type="ECO:0000259" key="9">
    <source>
        <dbReference type="PROSITE" id="PS50850"/>
    </source>
</evidence>
<evidence type="ECO:0000313" key="10">
    <source>
        <dbReference type="EMBL" id="ORX96165.1"/>
    </source>
</evidence>
<proteinExistence type="inferred from homology"/>
<evidence type="ECO:0000256" key="1">
    <source>
        <dbReference type="ARBA" id="ARBA00004141"/>
    </source>
</evidence>
<dbReference type="SUPFAM" id="SSF103473">
    <property type="entry name" value="MFS general substrate transporter"/>
    <property type="match status" value="1"/>
</dbReference>